<dbReference type="GO" id="GO:0008170">
    <property type="term" value="F:N-methyltransferase activity"/>
    <property type="evidence" value="ECO:0007669"/>
    <property type="project" value="InterPro"/>
</dbReference>
<dbReference type="InterPro" id="IPR003356">
    <property type="entry name" value="DNA_methylase_A-5"/>
</dbReference>
<dbReference type="EMBL" id="CP004354">
    <property type="protein sequence ID" value="AGG66217.1"/>
    <property type="molecule type" value="Genomic_DNA"/>
</dbReference>
<dbReference type="InterPro" id="IPR029063">
    <property type="entry name" value="SAM-dependent_MTases_sf"/>
</dbReference>
<dbReference type="HOGENOM" id="CLU_1056525_0_0_11"/>
<organism evidence="2 3">
    <name type="scientific">Corynebacterium callunae DSM 20147</name>
    <dbReference type="NCBI Taxonomy" id="1121353"/>
    <lineage>
        <taxon>Bacteria</taxon>
        <taxon>Bacillati</taxon>
        <taxon>Actinomycetota</taxon>
        <taxon>Actinomycetes</taxon>
        <taxon>Mycobacteriales</taxon>
        <taxon>Corynebacteriaceae</taxon>
        <taxon>Corynebacterium</taxon>
    </lineage>
</organism>
<dbReference type="InterPro" id="IPR052916">
    <property type="entry name" value="Type-I_RE_MTase_Subunit"/>
</dbReference>
<protein>
    <submittedName>
        <fullName evidence="2">Type I restriction-modification system methyltransferase subunit</fullName>
    </submittedName>
</protein>
<evidence type="ECO:0000313" key="3">
    <source>
        <dbReference type="Proteomes" id="UP000011760"/>
    </source>
</evidence>
<dbReference type="REBASE" id="61643">
    <property type="entry name" value="M.Cca20147ORF3855P"/>
</dbReference>
<proteinExistence type="predicted"/>
<dbReference type="KEGG" id="ccn:H924_03855"/>
<dbReference type="AlphaFoldDB" id="M1UST7"/>
<dbReference type="eggNOG" id="COG0286">
    <property type="taxonomic scope" value="Bacteria"/>
</dbReference>
<evidence type="ECO:0000313" key="2">
    <source>
        <dbReference type="EMBL" id="AGG66217.1"/>
    </source>
</evidence>
<dbReference type="Proteomes" id="UP000011760">
    <property type="component" value="Chromosome"/>
</dbReference>
<dbReference type="PANTHER" id="PTHR42998:SF1">
    <property type="entry name" value="TYPE I RESTRICTION ENZYME HINDI METHYLASE SUBUNIT"/>
    <property type="match status" value="1"/>
</dbReference>
<feature type="domain" description="DNA methylase adenine-specific" evidence="1">
    <location>
        <begin position="18"/>
        <end position="206"/>
    </location>
</feature>
<gene>
    <name evidence="2" type="ORF">H924_03855</name>
</gene>
<accession>M1UST7</accession>
<reference evidence="2 3" key="1">
    <citation type="submission" date="2013-02" db="EMBL/GenBank/DDBJ databases">
        <title>The complete genome sequence of Corynebacterium callunae DSM 20147.</title>
        <authorList>
            <person name="Ruckert C."/>
            <person name="Albersmeier A."/>
            <person name="Kalinowski J."/>
        </authorList>
    </citation>
    <scope>NUCLEOTIDE SEQUENCE [LARGE SCALE GENOMIC DNA]</scope>
    <source>
        <strain evidence="2 3">DSM 20147</strain>
    </source>
</reference>
<evidence type="ECO:0000259" key="1">
    <source>
        <dbReference type="Pfam" id="PF02384"/>
    </source>
</evidence>
<dbReference type="CDD" id="cd02440">
    <property type="entry name" value="AdoMet_MTases"/>
    <property type="match status" value="1"/>
</dbReference>
<dbReference type="SUPFAM" id="SSF53335">
    <property type="entry name" value="S-adenosyl-L-methionine-dependent methyltransferases"/>
    <property type="match status" value="1"/>
</dbReference>
<dbReference type="GO" id="GO:0032259">
    <property type="term" value="P:methylation"/>
    <property type="evidence" value="ECO:0007669"/>
    <property type="project" value="UniProtKB-KW"/>
</dbReference>
<dbReference type="STRING" id="1121353.H924_03855"/>
<dbReference type="PANTHER" id="PTHR42998">
    <property type="entry name" value="TYPE I RESTRICTION ENZYME HINDVIIP M PROTEIN-RELATED"/>
    <property type="match status" value="1"/>
</dbReference>
<dbReference type="PATRIC" id="fig|1121353.3.peg.793"/>
<keyword evidence="3" id="KW-1185">Reference proteome</keyword>
<keyword evidence="2" id="KW-0808">Transferase</keyword>
<dbReference type="Gene3D" id="3.40.50.150">
    <property type="entry name" value="Vaccinia Virus protein VP39"/>
    <property type="match status" value="1"/>
</dbReference>
<sequence>MDHVFKTIESERDDINEILENQKDYASDNVYGIDYDPLIAKVAKAYMLIWGDGRSNICIADGLTQKNWNEHSRDRLLVPDEFGSQNLKQFDVVMMNPPFSGAVSSEEVLSQFDLSYKIDSKGKRKRSASVARDILFLERGLQYLRPGGRMAVVVPRGLLKNYNDERVRQYLLKHASIRAVVSLSGTMFKPFTNTKTCVIFLQKRAKPLLDLKETHNDADVVYAVTQRSGKDRSGSLVRKSDGSIDSDLPEIRDYLVQNINWED</sequence>
<name>M1UST7_9CORY</name>
<dbReference type="Pfam" id="PF02384">
    <property type="entry name" value="N6_Mtase"/>
    <property type="match status" value="1"/>
</dbReference>
<keyword evidence="2" id="KW-0489">Methyltransferase</keyword>
<dbReference type="GO" id="GO:0003677">
    <property type="term" value="F:DNA binding"/>
    <property type="evidence" value="ECO:0007669"/>
    <property type="project" value="InterPro"/>
</dbReference>
<dbReference type="PRINTS" id="PR00507">
    <property type="entry name" value="N12N6MTFRASE"/>
</dbReference>